<comment type="similarity">
    <text evidence="3">Belongs to the metallo-dependent hydrolases superfamily.</text>
</comment>
<keyword evidence="1 3" id="KW-0210">Decarboxylase</keyword>
<keyword evidence="6" id="KW-1185">Reference proteome</keyword>
<dbReference type="Pfam" id="PF04909">
    <property type="entry name" value="Amidohydro_2"/>
    <property type="match status" value="1"/>
</dbReference>
<evidence type="ECO:0000256" key="1">
    <source>
        <dbReference type="ARBA" id="ARBA00022793"/>
    </source>
</evidence>
<sequence length="328" mass="36251">MHHPLITLEEHFQSQTLRPQLDDADELNKFMAATFGGPLESLGSDRLAAMDAGRVAVQVLSHVTTSGGIPSAAVAQEINNEASEAVRGSEGRYAGFATLAMGEPATAAAELRRCVEQLGFVGALIDNDYNGSFYDDERFWPVFAVAEELNVPIYLHPSPPGGEARLGFYHGNYPQGIAVLLSQFGWGWHSDCALHFLRLYSAGLFDKHPGLKLVLGHMGEMLPFQLARLQSFPPKFWGGWRRSFSEVWRENVWVTTSGMFSLVPMRCLLEVKSADKVMVSVDYPFAKPKQALEFMEALEKSGMVSAEELEGIAYKNAEKLLRIKAPQL</sequence>
<reference evidence="5" key="1">
    <citation type="submission" date="2020-05" db="EMBL/GenBank/DDBJ databases">
        <title>Mycena genomes resolve the evolution of fungal bioluminescence.</title>
        <authorList>
            <person name="Tsai I.J."/>
        </authorList>
    </citation>
    <scope>NUCLEOTIDE SEQUENCE</scope>
    <source>
        <strain evidence="5">110903Hualien_Pintung</strain>
    </source>
</reference>
<dbReference type="InterPro" id="IPR032465">
    <property type="entry name" value="ACMSD"/>
</dbReference>
<dbReference type="Proteomes" id="UP000613580">
    <property type="component" value="Unassembled WGS sequence"/>
</dbReference>
<dbReference type="SUPFAM" id="SSF51556">
    <property type="entry name" value="Metallo-dependent hydrolases"/>
    <property type="match status" value="1"/>
</dbReference>
<evidence type="ECO:0000256" key="2">
    <source>
        <dbReference type="ARBA" id="ARBA00023239"/>
    </source>
</evidence>
<feature type="domain" description="Amidohydrolase-related" evidence="4">
    <location>
        <begin position="59"/>
        <end position="323"/>
    </location>
</feature>
<protein>
    <submittedName>
        <fullName evidence="5">2-amino-3-carboxymuconate-6-semialdehyde decarboxylase protein</fullName>
    </submittedName>
</protein>
<dbReference type="EMBL" id="JACAZE010000012">
    <property type="protein sequence ID" value="KAF7302534.1"/>
    <property type="molecule type" value="Genomic_DNA"/>
</dbReference>
<dbReference type="GO" id="GO:0019748">
    <property type="term" value="P:secondary metabolic process"/>
    <property type="evidence" value="ECO:0007669"/>
    <property type="project" value="TreeGrafter"/>
</dbReference>
<dbReference type="PANTHER" id="PTHR21240:SF30">
    <property type="entry name" value="AMIDOHYDROLASE-RELATED DOMAIN-CONTAINING PROTEIN-RELATED"/>
    <property type="match status" value="1"/>
</dbReference>
<evidence type="ECO:0000313" key="6">
    <source>
        <dbReference type="Proteomes" id="UP000613580"/>
    </source>
</evidence>
<comment type="caution">
    <text evidence="5">The sequence shown here is derived from an EMBL/GenBank/DDBJ whole genome shotgun (WGS) entry which is preliminary data.</text>
</comment>
<proteinExistence type="inferred from homology"/>
<accession>A0A8H6W1Y2</accession>
<dbReference type="OrthoDB" id="432010at2759"/>
<dbReference type="GO" id="GO:0016787">
    <property type="term" value="F:hydrolase activity"/>
    <property type="evidence" value="ECO:0007669"/>
    <property type="project" value="InterPro"/>
</dbReference>
<dbReference type="GO" id="GO:0016831">
    <property type="term" value="F:carboxy-lyase activity"/>
    <property type="evidence" value="ECO:0007669"/>
    <property type="project" value="UniProtKB-KW"/>
</dbReference>
<organism evidence="5 6">
    <name type="scientific">Mycena chlorophos</name>
    <name type="common">Agaric fungus</name>
    <name type="synonym">Agaricus chlorophos</name>
    <dbReference type="NCBI Taxonomy" id="658473"/>
    <lineage>
        <taxon>Eukaryota</taxon>
        <taxon>Fungi</taxon>
        <taxon>Dikarya</taxon>
        <taxon>Basidiomycota</taxon>
        <taxon>Agaricomycotina</taxon>
        <taxon>Agaricomycetes</taxon>
        <taxon>Agaricomycetidae</taxon>
        <taxon>Agaricales</taxon>
        <taxon>Marasmiineae</taxon>
        <taxon>Mycenaceae</taxon>
        <taxon>Mycena</taxon>
    </lineage>
</organism>
<dbReference type="AlphaFoldDB" id="A0A8H6W1Y2"/>
<dbReference type="InterPro" id="IPR032466">
    <property type="entry name" value="Metal_Hydrolase"/>
</dbReference>
<dbReference type="PANTHER" id="PTHR21240">
    <property type="entry name" value="2-AMINO-3-CARBOXYLMUCONATE-6-SEMIALDEHYDE DECARBOXYLASE"/>
    <property type="match status" value="1"/>
</dbReference>
<gene>
    <name evidence="5" type="ORF">HMN09_00887800</name>
</gene>
<dbReference type="GO" id="GO:0005829">
    <property type="term" value="C:cytosol"/>
    <property type="evidence" value="ECO:0007669"/>
    <property type="project" value="TreeGrafter"/>
</dbReference>
<name>A0A8H6W1Y2_MYCCL</name>
<dbReference type="Gene3D" id="3.20.20.140">
    <property type="entry name" value="Metal-dependent hydrolases"/>
    <property type="match status" value="1"/>
</dbReference>
<evidence type="ECO:0000259" key="4">
    <source>
        <dbReference type="Pfam" id="PF04909"/>
    </source>
</evidence>
<dbReference type="InterPro" id="IPR006680">
    <property type="entry name" value="Amidohydro-rel"/>
</dbReference>
<keyword evidence="2 3" id="KW-0456">Lyase</keyword>
<evidence type="ECO:0000313" key="5">
    <source>
        <dbReference type="EMBL" id="KAF7302534.1"/>
    </source>
</evidence>
<evidence type="ECO:0000256" key="3">
    <source>
        <dbReference type="RuleBase" id="RU366045"/>
    </source>
</evidence>